<evidence type="ECO:0000313" key="2">
    <source>
        <dbReference type="EMBL" id="RVU69793.1"/>
    </source>
</evidence>
<protein>
    <submittedName>
        <fullName evidence="2">Transposase</fullName>
    </submittedName>
</protein>
<gene>
    <name evidence="2" type="ORF">EJK17_11195</name>
</gene>
<comment type="caution">
    <text evidence="2">The sequence shown here is derived from an EMBL/GenBank/DDBJ whole genome shotgun (WGS) entry which is preliminary data.</text>
</comment>
<accession>A0A437SSA6</accession>
<sequence>MKSIPQIDDEKDTKALISSFTKLIGLGNLGKKVNFKRHSLIDLVTVIVWMIKARFARKSLPRFDKPVNFTKRTGRNVLNDGRINWQKLICLAAAKLISSLRPVIDHRRRLALIVDDTLMSRSCSTKTELLARVYDHNKKKYLTGYRGLTVGWSDGNTFLPINFALMSTKEPKNMIGKAPVTQDQRSIAGRRRAQAQRQMNDVTVELIKQAIDEGVPADYVLFDSWFTSPKMFWQLKQLGLDSVGMVKQSKKIYYRYRKRLYDVKGLYARLVASKIPKKENYLYSCVVQAQYRGHAFPLRLVFATNRGKGKQYLVLASTNTSLRPKEIIQLYGRRWQIETYFKAAKQYLALDKSQIQSYDGQCGYIAVTALTYDLLAWQERLNTDDRTIGDLFYLMNDALPDLAFEEALVYLMTALKEAKIKLTDKISKIIDNFISMLPKCIQNALEEPA</sequence>
<organism evidence="2 3">
    <name type="scientific">Lactobacillus xujianguonis</name>
    <dbReference type="NCBI Taxonomy" id="2495899"/>
    <lineage>
        <taxon>Bacteria</taxon>
        <taxon>Bacillati</taxon>
        <taxon>Bacillota</taxon>
        <taxon>Bacilli</taxon>
        <taxon>Lactobacillales</taxon>
        <taxon>Lactobacillaceae</taxon>
        <taxon>Lactobacillus</taxon>
    </lineage>
</organism>
<dbReference type="InterPro" id="IPR038721">
    <property type="entry name" value="IS701-like_DDE_dom"/>
</dbReference>
<dbReference type="SUPFAM" id="SSF53098">
    <property type="entry name" value="Ribonuclease H-like"/>
    <property type="match status" value="1"/>
</dbReference>
<evidence type="ECO:0000313" key="3">
    <source>
        <dbReference type="Proteomes" id="UP000288291"/>
    </source>
</evidence>
<dbReference type="InterPro" id="IPR012337">
    <property type="entry name" value="RNaseH-like_sf"/>
</dbReference>
<dbReference type="Gene3D" id="3.90.350.10">
    <property type="entry name" value="Transposase Inhibitor Protein From Tn5, Chain A, domain 1"/>
    <property type="match status" value="1"/>
</dbReference>
<reference evidence="2 3" key="1">
    <citation type="submission" date="2018-12" db="EMBL/GenBank/DDBJ databases">
        <authorList>
            <person name="Meng J."/>
        </authorList>
    </citation>
    <scope>NUCLEOTIDE SEQUENCE [LARGE SCALE GENOMIC DNA]</scope>
    <source>
        <strain evidence="2 3">HT111-2</strain>
    </source>
</reference>
<feature type="domain" description="Transposase IS701-like DDE" evidence="1">
    <location>
        <begin position="77"/>
        <end position="257"/>
    </location>
</feature>
<dbReference type="EMBL" id="RXIA01000072">
    <property type="protein sequence ID" value="RVU69793.1"/>
    <property type="molecule type" value="Genomic_DNA"/>
</dbReference>
<proteinExistence type="predicted"/>
<keyword evidence="3" id="KW-1185">Reference proteome</keyword>
<dbReference type="RefSeq" id="WP_127796436.1">
    <property type="nucleotide sequence ID" value="NZ_ML136939.1"/>
</dbReference>
<evidence type="ECO:0000259" key="1">
    <source>
        <dbReference type="Pfam" id="PF13546"/>
    </source>
</evidence>
<dbReference type="AlphaFoldDB" id="A0A437SSA6"/>
<name>A0A437SSA6_9LACO</name>
<dbReference type="Pfam" id="PF13546">
    <property type="entry name" value="DDE_5"/>
    <property type="match status" value="1"/>
</dbReference>
<dbReference type="Proteomes" id="UP000288291">
    <property type="component" value="Unassembled WGS sequence"/>
</dbReference>